<dbReference type="GO" id="GO:0050660">
    <property type="term" value="F:flavin adenine dinucleotide binding"/>
    <property type="evidence" value="ECO:0007669"/>
    <property type="project" value="InterPro"/>
</dbReference>
<evidence type="ECO:0000256" key="9">
    <source>
        <dbReference type="RuleBase" id="RU362125"/>
    </source>
</evidence>
<dbReference type="InterPro" id="IPR006091">
    <property type="entry name" value="Acyl-CoA_Oxase/DH_mid-dom"/>
</dbReference>
<dbReference type="PANTHER" id="PTHR43884:SF9">
    <property type="entry name" value="COMPLEX I ASSEMBLY FACTOR ACAD9, MITOCHONDRIAL"/>
    <property type="match status" value="1"/>
</dbReference>
<keyword evidence="4 9" id="KW-0285">Flavoprotein</keyword>
<evidence type="ECO:0000256" key="7">
    <source>
        <dbReference type="ARBA" id="ARBA00023002"/>
    </source>
</evidence>
<sequence length="622" mass="69991">MFVFRGCQIRTSVWWSLRKRLSHRYASSSAGAEPATVDEDKSQDLGPTAKPYKQPFLKNLFIGKFDQDFLVYPEVVDLDELRQRTIENINVESSKDEGAVTRMSVQEKVKNILKSNVPIVSDSETKDSERVKIYELMDIDLQTALLMETQSIVISIISRFGSTELKAKYLKKLMTGEITGAFAMSEPCTGSDPSSLESIADFDENTESYAVSGTKEWVTNGKNADVLIVLATTDAVHGQPRREVTAFLVEKGSPGIVKSDQESRDLRDCGLVRIQFDKTPVPESNVIGEVGQGIEVAARCISLNRYFVTSSLLNTMKKIFNEVHRCIKSRKQYPIPLKDCELIQYKLSEVGTKIYALESLIYLYTGMIDSYNVEMMVESASLQLFCYESALETVKICNEILGGKSYDGNHHYMTLLSEIQGLILASKTQSILQLFISLCSIQYAGVSIYEMVRRNRNPLDYPGFVVKRLLSNRRQDNDSPKLELQLYMNLHPSLKDAAEVLEYAVLRLKYAVEVALSRYGSDVVNKQVDLCRFADVATEIFAMTAVLGRASRSYCTGIRFCDQEMLFASAYCLGSLQRIRLKINQVIDGGKISNDTSRLKIGTEIFNQGGYFLEHPLVRNIK</sequence>
<reference evidence="14" key="1">
    <citation type="journal article" date="2014" name="PLoS ONE">
        <title>Transcriptome-Based Identification of ABC Transporters in the Western Tarnished Plant Bug Lygus hesperus.</title>
        <authorList>
            <person name="Hull J.J."/>
            <person name="Chaney K."/>
            <person name="Geib S.M."/>
            <person name="Fabrick J.A."/>
            <person name="Brent C.S."/>
            <person name="Walsh D."/>
            <person name="Lavine L.C."/>
        </authorList>
    </citation>
    <scope>NUCLEOTIDE SEQUENCE</scope>
</reference>
<dbReference type="GO" id="GO:0005739">
    <property type="term" value="C:mitochondrion"/>
    <property type="evidence" value="ECO:0007669"/>
    <property type="project" value="UniProtKB-SubCell"/>
</dbReference>
<dbReference type="InterPro" id="IPR037069">
    <property type="entry name" value="AcylCoA_DH/ox_N_sf"/>
</dbReference>
<dbReference type="InterPro" id="IPR036250">
    <property type="entry name" value="AcylCo_DH-like_C"/>
</dbReference>
<evidence type="ECO:0000259" key="11">
    <source>
        <dbReference type="Pfam" id="PF00441"/>
    </source>
</evidence>
<feature type="domain" description="Acyl-CoA oxidase/dehydrogenase middle" evidence="12">
    <location>
        <begin position="181"/>
        <end position="278"/>
    </location>
</feature>
<dbReference type="Gene3D" id="1.10.540.10">
    <property type="entry name" value="Acyl-CoA dehydrogenase/oxidase, N-terminal domain"/>
    <property type="match status" value="1"/>
</dbReference>
<evidence type="ECO:0000313" key="14">
    <source>
        <dbReference type="EMBL" id="JAG37309.1"/>
    </source>
</evidence>
<evidence type="ECO:0000256" key="3">
    <source>
        <dbReference type="ARBA" id="ARBA00009347"/>
    </source>
</evidence>
<reference evidence="14" key="2">
    <citation type="submission" date="2014-07" db="EMBL/GenBank/DDBJ databases">
        <authorList>
            <person name="Hull J."/>
        </authorList>
    </citation>
    <scope>NUCLEOTIDE SEQUENCE</scope>
</reference>
<evidence type="ECO:0000259" key="13">
    <source>
        <dbReference type="Pfam" id="PF21343"/>
    </source>
</evidence>
<evidence type="ECO:0000256" key="5">
    <source>
        <dbReference type="ARBA" id="ARBA00022827"/>
    </source>
</evidence>
<dbReference type="InterPro" id="IPR009100">
    <property type="entry name" value="AcylCoA_DH/oxidase_NM_dom_sf"/>
</dbReference>
<dbReference type="Pfam" id="PF00441">
    <property type="entry name" value="Acyl-CoA_dh_1"/>
    <property type="match status" value="1"/>
</dbReference>
<evidence type="ECO:0000256" key="1">
    <source>
        <dbReference type="ARBA" id="ARBA00001974"/>
    </source>
</evidence>
<dbReference type="Gene3D" id="1.20.140.10">
    <property type="entry name" value="Butyryl-CoA Dehydrogenase, subunit A, domain 3"/>
    <property type="match status" value="2"/>
</dbReference>
<evidence type="ECO:0000256" key="4">
    <source>
        <dbReference type="ARBA" id="ARBA00022630"/>
    </source>
</evidence>
<dbReference type="SUPFAM" id="SSF56645">
    <property type="entry name" value="Acyl-CoA dehydrogenase NM domain-like"/>
    <property type="match status" value="1"/>
</dbReference>
<evidence type="ECO:0000256" key="10">
    <source>
        <dbReference type="SAM" id="MobiDB-lite"/>
    </source>
</evidence>
<evidence type="ECO:0000256" key="8">
    <source>
        <dbReference type="ARBA" id="ARBA00023128"/>
    </source>
</evidence>
<protein>
    <submittedName>
        <fullName evidence="14">Acyl-CoA dehydrogenase family member 9, mitochondrial</fullName>
    </submittedName>
</protein>
<evidence type="ECO:0000256" key="2">
    <source>
        <dbReference type="ARBA" id="ARBA00004173"/>
    </source>
</evidence>
<comment type="similarity">
    <text evidence="3 9">Belongs to the acyl-CoA dehydrogenase family.</text>
</comment>
<accession>A0A0A9YYK3</accession>
<dbReference type="EMBL" id="GBHO01006295">
    <property type="protein sequence ID" value="JAG37309.1"/>
    <property type="molecule type" value="Transcribed_RNA"/>
</dbReference>
<evidence type="ECO:0000256" key="6">
    <source>
        <dbReference type="ARBA" id="ARBA00022946"/>
    </source>
</evidence>
<dbReference type="SUPFAM" id="SSF47203">
    <property type="entry name" value="Acyl-CoA dehydrogenase C-terminal domain-like"/>
    <property type="match status" value="1"/>
</dbReference>
<name>A0A0A9YYK3_LYGHE</name>
<dbReference type="Pfam" id="PF21343">
    <property type="entry name" value="ACAD9-ACADV_C"/>
    <property type="match status" value="1"/>
</dbReference>
<feature type="domain" description="Acyl-CoA dehydrogenase/oxidase C-terminal" evidence="11">
    <location>
        <begin position="291"/>
        <end position="416"/>
    </location>
</feature>
<dbReference type="InterPro" id="IPR009075">
    <property type="entry name" value="AcylCo_DH/oxidase_C"/>
</dbReference>
<keyword evidence="6" id="KW-0809">Transit peptide</keyword>
<dbReference type="Gene3D" id="2.40.110.10">
    <property type="entry name" value="Butyryl-CoA Dehydrogenase, subunit A, domain 2"/>
    <property type="match status" value="1"/>
</dbReference>
<gene>
    <name evidence="14" type="primary">Acad9</name>
    <name evidence="14" type="ORF">CM83_69054</name>
</gene>
<proteinExistence type="inferred from homology"/>
<keyword evidence="5 9" id="KW-0274">FAD</keyword>
<dbReference type="InterPro" id="IPR049448">
    <property type="entry name" value="ACAD9/ACADV-like_C"/>
</dbReference>
<dbReference type="PANTHER" id="PTHR43884">
    <property type="entry name" value="ACYL-COA DEHYDROGENASE"/>
    <property type="match status" value="1"/>
</dbReference>
<dbReference type="GO" id="GO:0006631">
    <property type="term" value="P:fatty acid metabolic process"/>
    <property type="evidence" value="ECO:0007669"/>
    <property type="project" value="UniProtKB-ARBA"/>
</dbReference>
<organism evidence="14">
    <name type="scientific">Lygus hesperus</name>
    <name type="common">Western plant bug</name>
    <dbReference type="NCBI Taxonomy" id="30085"/>
    <lineage>
        <taxon>Eukaryota</taxon>
        <taxon>Metazoa</taxon>
        <taxon>Ecdysozoa</taxon>
        <taxon>Arthropoda</taxon>
        <taxon>Hexapoda</taxon>
        <taxon>Insecta</taxon>
        <taxon>Pterygota</taxon>
        <taxon>Neoptera</taxon>
        <taxon>Paraneoptera</taxon>
        <taxon>Hemiptera</taxon>
        <taxon>Heteroptera</taxon>
        <taxon>Panheteroptera</taxon>
        <taxon>Cimicomorpha</taxon>
        <taxon>Miridae</taxon>
        <taxon>Mirini</taxon>
        <taxon>Lygus</taxon>
    </lineage>
</organism>
<dbReference type="InterPro" id="IPR046373">
    <property type="entry name" value="Acyl-CoA_Oxase/DH_mid-dom_sf"/>
</dbReference>
<dbReference type="GO" id="GO:0003995">
    <property type="term" value="F:acyl-CoA dehydrogenase activity"/>
    <property type="evidence" value="ECO:0007669"/>
    <property type="project" value="TreeGrafter"/>
</dbReference>
<keyword evidence="7 9" id="KW-0560">Oxidoreductase</keyword>
<feature type="region of interest" description="Disordered" evidence="10">
    <location>
        <begin position="28"/>
        <end position="48"/>
    </location>
</feature>
<dbReference type="Pfam" id="PF02770">
    <property type="entry name" value="Acyl-CoA_dh_M"/>
    <property type="match status" value="1"/>
</dbReference>
<feature type="domain" description="ACAD9/ACADV-like C-terminal" evidence="13">
    <location>
        <begin position="492"/>
        <end position="611"/>
    </location>
</feature>
<keyword evidence="8" id="KW-0496">Mitochondrion</keyword>
<dbReference type="AlphaFoldDB" id="A0A0A9YYK3"/>
<comment type="subcellular location">
    <subcellularLocation>
        <location evidence="2">Mitochondrion</location>
    </subcellularLocation>
</comment>
<comment type="cofactor">
    <cofactor evidence="1 9">
        <name>FAD</name>
        <dbReference type="ChEBI" id="CHEBI:57692"/>
    </cofactor>
</comment>
<evidence type="ECO:0000259" key="12">
    <source>
        <dbReference type="Pfam" id="PF02770"/>
    </source>
</evidence>